<proteinExistence type="predicted"/>
<dbReference type="EMBL" id="JADGJD010000871">
    <property type="protein sequence ID" value="KAJ3047957.1"/>
    <property type="molecule type" value="Genomic_DNA"/>
</dbReference>
<keyword evidence="1" id="KW-1133">Transmembrane helix</keyword>
<name>A0AAD5S981_9FUNG</name>
<dbReference type="AlphaFoldDB" id="A0AAD5S981"/>
<feature type="transmembrane region" description="Helical" evidence="1">
    <location>
        <begin position="83"/>
        <end position="104"/>
    </location>
</feature>
<organism evidence="2 3">
    <name type="scientific">Rhizophlyctis rosea</name>
    <dbReference type="NCBI Taxonomy" id="64517"/>
    <lineage>
        <taxon>Eukaryota</taxon>
        <taxon>Fungi</taxon>
        <taxon>Fungi incertae sedis</taxon>
        <taxon>Chytridiomycota</taxon>
        <taxon>Chytridiomycota incertae sedis</taxon>
        <taxon>Chytridiomycetes</taxon>
        <taxon>Rhizophlyctidales</taxon>
        <taxon>Rhizophlyctidaceae</taxon>
        <taxon>Rhizophlyctis</taxon>
    </lineage>
</organism>
<evidence type="ECO:0008006" key="4">
    <source>
        <dbReference type="Google" id="ProtNLM"/>
    </source>
</evidence>
<feature type="transmembrane region" description="Helical" evidence="1">
    <location>
        <begin position="130"/>
        <end position="155"/>
    </location>
</feature>
<feature type="transmembrane region" description="Helical" evidence="1">
    <location>
        <begin position="12"/>
        <end position="30"/>
    </location>
</feature>
<reference evidence="2" key="1">
    <citation type="submission" date="2020-05" db="EMBL/GenBank/DDBJ databases">
        <title>Phylogenomic resolution of chytrid fungi.</title>
        <authorList>
            <person name="Stajich J.E."/>
            <person name="Amses K."/>
            <person name="Simmons R."/>
            <person name="Seto K."/>
            <person name="Myers J."/>
            <person name="Bonds A."/>
            <person name="Quandt C.A."/>
            <person name="Barry K."/>
            <person name="Liu P."/>
            <person name="Grigoriev I."/>
            <person name="Longcore J.E."/>
            <person name="James T.Y."/>
        </authorList>
    </citation>
    <scope>NUCLEOTIDE SEQUENCE</scope>
    <source>
        <strain evidence="2">JEL0318</strain>
    </source>
</reference>
<evidence type="ECO:0000313" key="3">
    <source>
        <dbReference type="Proteomes" id="UP001212841"/>
    </source>
</evidence>
<dbReference type="Proteomes" id="UP001212841">
    <property type="component" value="Unassembled WGS sequence"/>
</dbReference>
<keyword evidence="1" id="KW-0472">Membrane</keyword>
<keyword evidence="1" id="KW-0812">Transmembrane</keyword>
<feature type="transmembrane region" description="Helical" evidence="1">
    <location>
        <begin position="42"/>
        <end position="62"/>
    </location>
</feature>
<comment type="caution">
    <text evidence="2">The sequence shown here is derived from an EMBL/GenBank/DDBJ whole genome shotgun (WGS) entry which is preliminary data.</text>
</comment>
<sequence length="167" mass="18000">MAADNETLALSVLRHGMGLIVAGLVWGFFIPQTPFPRLALTAHIQFQAEGAMILLAGLLLNSKPFPKSDVQVASTLSALQARLVRIGAIMVWPILLSEVANAWWGTKATLPLLYAAGVPSHWTAEEWQELVLAVTHYGGSPFIVLAMGILLFSLFKGPKIDAASKIK</sequence>
<accession>A0AAD5S981</accession>
<protein>
    <recommendedName>
        <fullName evidence="4">Transmembrane protein</fullName>
    </recommendedName>
</protein>
<evidence type="ECO:0000256" key="1">
    <source>
        <dbReference type="SAM" id="Phobius"/>
    </source>
</evidence>
<gene>
    <name evidence="2" type="ORF">HK097_011019</name>
</gene>
<keyword evidence="3" id="KW-1185">Reference proteome</keyword>
<evidence type="ECO:0000313" key="2">
    <source>
        <dbReference type="EMBL" id="KAJ3047957.1"/>
    </source>
</evidence>